<feature type="compositionally biased region" description="Polar residues" evidence="1">
    <location>
        <begin position="136"/>
        <end position="145"/>
    </location>
</feature>
<accession>A0A409X0C8</accession>
<sequence>MSSPRRNPYNSLNSSRQINAPPDIYAFDPEEYTYKGKRGPLDVIFANRRSTSKTNRRAKIIFDLDNCKRTITAKTHSKTGKRKGYDDTSKQDPGNTYTPKPPRPNLDYTLLQKALEEEIDNRNPPRSHTFNHQRGKTLQTHPSNPNLVNNLAIDHDITQVEETSDPDQSLREPNELYTSAQTRQMDIIALLLADENDVDPSILPHIIWDRLAKKFPEQSGPGWEAIYEAHHEIITEKYNCILERPPVDESALTKEDLLKQTQLITKYFATNTNDKRDQNSPPEIHWESLAYWFPERTPKGWEIFYNKNHVATNVLPTHREDS</sequence>
<feature type="region of interest" description="Disordered" evidence="1">
    <location>
        <begin position="1"/>
        <end position="24"/>
    </location>
</feature>
<feature type="region of interest" description="Disordered" evidence="1">
    <location>
        <begin position="73"/>
        <end position="106"/>
    </location>
</feature>
<evidence type="ECO:0000313" key="3">
    <source>
        <dbReference type="Proteomes" id="UP000284842"/>
    </source>
</evidence>
<feature type="compositionally biased region" description="Polar residues" evidence="1">
    <location>
        <begin position="1"/>
        <end position="18"/>
    </location>
</feature>
<gene>
    <name evidence="2" type="ORF">CVT24_001847</name>
</gene>
<dbReference type="EMBL" id="NHTK01004928">
    <property type="protein sequence ID" value="PPQ84181.1"/>
    <property type="molecule type" value="Genomic_DNA"/>
</dbReference>
<protein>
    <submittedName>
        <fullName evidence="2">Uncharacterized protein</fullName>
    </submittedName>
</protein>
<dbReference type="Proteomes" id="UP000284842">
    <property type="component" value="Unassembled WGS sequence"/>
</dbReference>
<organism evidence="2 3">
    <name type="scientific">Panaeolus cyanescens</name>
    <dbReference type="NCBI Taxonomy" id="181874"/>
    <lineage>
        <taxon>Eukaryota</taxon>
        <taxon>Fungi</taxon>
        <taxon>Dikarya</taxon>
        <taxon>Basidiomycota</taxon>
        <taxon>Agaricomycotina</taxon>
        <taxon>Agaricomycetes</taxon>
        <taxon>Agaricomycetidae</taxon>
        <taxon>Agaricales</taxon>
        <taxon>Agaricineae</taxon>
        <taxon>Galeropsidaceae</taxon>
        <taxon>Panaeolus</taxon>
    </lineage>
</organism>
<name>A0A409X0C8_9AGAR</name>
<reference evidence="2 3" key="1">
    <citation type="journal article" date="2018" name="Evol. Lett.">
        <title>Horizontal gene cluster transfer increased hallucinogenic mushroom diversity.</title>
        <authorList>
            <person name="Reynolds H.T."/>
            <person name="Vijayakumar V."/>
            <person name="Gluck-Thaler E."/>
            <person name="Korotkin H.B."/>
            <person name="Matheny P.B."/>
            <person name="Slot J.C."/>
        </authorList>
    </citation>
    <scope>NUCLEOTIDE SEQUENCE [LARGE SCALE GENOMIC DNA]</scope>
    <source>
        <strain evidence="2 3">2629</strain>
    </source>
</reference>
<dbReference type="OrthoDB" id="426865at2759"/>
<comment type="caution">
    <text evidence="2">The sequence shown here is derived from an EMBL/GenBank/DDBJ whole genome shotgun (WGS) entry which is preliminary data.</text>
</comment>
<feature type="region of interest" description="Disordered" evidence="1">
    <location>
        <begin position="121"/>
        <end position="145"/>
    </location>
</feature>
<dbReference type="AlphaFoldDB" id="A0A409X0C8"/>
<keyword evidence="3" id="KW-1185">Reference proteome</keyword>
<evidence type="ECO:0000256" key="1">
    <source>
        <dbReference type="SAM" id="MobiDB-lite"/>
    </source>
</evidence>
<proteinExistence type="predicted"/>
<dbReference type="InParanoid" id="A0A409X0C8"/>
<evidence type="ECO:0000313" key="2">
    <source>
        <dbReference type="EMBL" id="PPQ84181.1"/>
    </source>
</evidence>